<keyword evidence="16" id="KW-1185">Reference proteome</keyword>
<organism evidence="15 16">
    <name type="scientific">Fundulus heteroclitus</name>
    <name type="common">Killifish</name>
    <name type="synonym">Mummichog</name>
    <dbReference type="NCBI Taxonomy" id="8078"/>
    <lineage>
        <taxon>Eukaryota</taxon>
        <taxon>Metazoa</taxon>
        <taxon>Chordata</taxon>
        <taxon>Craniata</taxon>
        <taxon>Vertebrata</taxon>
        <taxon>Euteleostomi</taxon>
        <taxon>Actinopterygii</taxon>
        <taxon>Neopterygii</taxon>
        <taxon>Teleostei</taxon>
        <taxon>Neoteleostei</taxon>
        <taxon>Acanthomorphata</taxon>
        <taxon>Ovalentaria</taxon>
        <taxon>Atherinomorphae</taxon>
        <taxon>Cyprinodontiformes</taxon>
        <taxon>Fundulidae</taxon>
        <taxon>Fundulus</taxon>
    </lineage>
</organism>
<dbReference type="SUPFAM" id="SSF56112">
    <property type="entry name" value="Protein kinase-like (PK-like)"/>
    <property type="match status" value="1"/>
</dbReference>
<dbReference type="FunFam" id="3.30.200.20:FF:000007">
    <property type="entry name" value="Cyclin-dependent kinase 14, putative"/>
    <property type="match status" value="1"/>
</dbReference>
<dbReference type="InterPro" id="IPR000719">
    <property type="entry name" value="Prot_kinase_dom"/>
</dbReference>
<dbReference type="InterPro" id="IPR050108">
    <property type="entry name" value="CDK"/>
</dbReference>
<dbReference type="PROSITE" id="PS00107">
    <property type="entry name" value="PROTEIN_KINASE_ATP"/>
    <property type="match status" value="1"/>
</dbReference>
<protein>
    <recommendedName>
        <fullName evidence="2">cyclin-dependent kinase</fullName>
        <ecNumber evidence="2">2.7.11.22</ecNumber>
    </recommendedName>
</protein>
<dbReference type="GO" id="GO:0004693">
    <property type="term" value="F:cyclin-dependent protein serine/threonine kinase activity"/>
    <property type="evidence" value="ECO:0007669"/>
    <property type="project" value="UniProtKB-EC"/>
</dbReference>
<keyword evidence="7" id="KW-0418">Kinase</keyword>
<evidence type="ECO:0000256" key="8">
    <source>
        <dbReference type="ARBA" id="ARBA00022840"/>
    </source>
</evidence>
<evidence type="ECO:0000256" key="3">
    <source>
        <dbReference type="ARBA" id="ARBA00022527"/>
    </source>
</evidence>
<accession>A0A3Q2Q340</accession>
<comment type="similarity">
    <text evidence="1">Belongs to the protein kinase superfamily. CMGC Ser/Thr protein kinase family. CDC2/CDKX subfamily.</text>
</comment>
<evidence type="ECO:0000259" key="14">
    <source>
        <dbReference type="PROSITE" id="PS50011"/>
    </source>
</evidence>
<dbReference type="PANTHER" id="PTHR24056">
    <property type="entry name" value="CELL DIVISION PROTEIN KINASE"/>
    <property type="match status" value="1"/>
</dbReference>
<dbReference type="Pfam" id="PF00069">
    <property type="entry name" value="Pkinase"/>
    <property type="match status" value="1"/>
</dbReference>
<keyword evidence="8 11" id="KW-0067">ATP-binding</keyword>
<dbReference type="PROSITE" id="PS50011">
    <property type="entry name" value="PROTEIN_KINASE_DOM"/>
    <property type="match status" value="1"/>
</dbReference>
<dbReference type="GeneTree" id="ENSGT00940000156963"/>
<evidence type="ECO:0000256" key="10">
    <source>
        <dbReference type="ARBA" id="ARBA00048367"/>
    </source>
</evidence>
<evidence type="ECO:0000256" key="12">
    <source>
        <dbReference type="RuleBase" id="RU000304"/>
    </source>
</evidence>
<keyword evidence="5" id="KW-0808">Transferase</keyword>
<dbReference type="Gene3D" id="3.30.200.20">
    <property type="entry name" value="Phosphorylase Kinase, domain 1"/>
    <property type="match status" value="1"/>
</dbReference>
<sequence length="477" mass="54068">MERIRKLKRQLSVTLRRGGAGGGDRALNETSTQEVTSHSDSEIVHEDVKMNSDGESDAPSSSDDVQSPVRVRLRNKKISTEDINKRLSLPADIRLPDDYLEKFSVIGPALFEQPISRRLRRVSLSEIGFGKLETYVKLDKLGEGTYATVYKGRSKLTENLVALKEIRLEHEEGAPCTAIREVSLLKDLKHANIVTLHDIIHTQKSLTLVFEYLDKDLKQYLDDCGNIIHVHNVKLFLFQLLRGLSYCHQRKVLHRDLKPQNLLINERGELKLADFGLARAKSIPTKTYSNEVVTLWYRPPDILLGSTDYSTHIDMWGVGCIFYEMVTGRPLFPGSTVEEELHFIFKLLGSPTERSWPGITSNEEFVGFNFPQYRAERLSNHTPRLSSEGVELLSKFLQFEGKKRISADESMKHSYFSNLGKRVMSLPDTASIFSLSEIQLEKESMRPPAAPDPGNHLTHLSSRSEGCFIKAKFRNPG</sequence>
<evidence type="ECO:0000313" key="15">
    <source>
        <dbReference type="Ensembl" id="ENSFHEP00000020302.1"/>
    </source>
</evidence>
<keyword evidence="4" id="KW-0597">Phosphoprotein</keyword>
<evidence type="ECO:0000256" key="7">
    <source>
        <dbReference type="ARBA" id="ARBA00022777"/>
    </source>
</evidence>
<dbReference type="GO" id="GO:0005524">
    <property type="term" value="F:ATP binding"/>
    <property type="evidence" value="ECO:0007669"/>
    <property type="project" value="UniProtKB-UniRule"/>
</dbReference>
<dbReference type="Ensembl" id="ENSFHET00000029777.1">
    <property type="protein sequence ID" value="ENSFHEP00000020302.1"/>
    <property type="gene ID" value="ENSFHEG00000022229.1"/>
</dbReference>
<evidence type="ECO:0000256" key="11">
    <source>
        <dbReference type="PROSITE-ProRule" id="PRU10141"/>
    </source>
</evidence>
<dbReference type="GO" id="GO:0005634">
    <property type="term" value="C:nucleus"/>
    <property type="evidence" value="ECO:0007669"/>
    <property type="project" value="TreeGrafter"/>
</dbReference>
<comment type="catalytic activity">
    <reaction evidence="10">
        <text>L-seryl-[protein] + ATP = O-phospho-L-seryl-[protein] + ADP + H(+)</text>
        <dbReference type="Rhea" id="RHEA:17989"/>
        <dbReference type="Rhea" id="RHEA-COMP:9863"/>
        <dbReference type="Rhea" id="RHEA-COMP:11604"/>
        <dbReference type="ChEBI" id="CHEBI:15378"/>
        <dbReference type="ChEBI" id="CHEBI:29999"/>
        <dbReference type="ChEBI" id="CHEBI:30616"/>
        <dbReference type="ChEBI" id="CHEBI:83421"/>
        <dbReference type="ChEBI" id="CHEBI:456216"/>
        <dbReference type="EC" id="2.7.11.22"/>
    </reaction>
</comment>
<name>A0A3Q2Q340_FUNHE</name>
<dbReference type="InterPro" id="IPR017441">
    <property type="entry name" value="Protein_kinase_ATP_BS"/>
</dbReference>
<evidence type="ECO:0000256" key="1">
    <source>
        <dbReference type="ARBA" id="ARBA00006485"/>
    </source>
</evidence>
<evidence type="ECO:0000313" key="16">
    <source>
        <dbReference type="Proteomes" id="UP000265000"/>
    </source>
</evidence>
<dbReference type="InterPro" id="IPR008271">
    <property type="entry name" value="Ser/Thr_kinase_AS"/>
</dbReference>
<dbReference type="InterPro" id="IPR011009">
    <property type="entry name" value="Kinase-like_dom_sf"/>
</dbReference>
<feature type="region of interest" description="Disordered" evidence="13">
    <location>
        <begin position="15"/>
        <end position="67"/>
    </location>
</feature>
<feature type="binding site" evidence="11">
    <location>
        <position position="164"/>
    </location>
    <ligand>
        <name>ATP</name>
        <dbReference type="ChEBI" id="CHEBI:30616"/>
    </ligand>
</feature>
<feature type="domain" description="Protein kinase" evidence="14">
    <location>
        <begin position="135"/>
        <end position="416"/>
    </location>
</feature>
<dbReference type="STRING" id="8078.ENSFHEP00000020302"/>
<dbReference type="GO" id="GO:0006887">
    <property type="term" value="P:exocytosis"/>
    <property type="evidence" value="ECO:0007669"/>
    <property type="project" value="TreeGrafter"/>
</dbReference>
<feature type="compositionally biased region" description="Basic and acidic residues" evidence="13">
    <location>
        <begin position="37"/>
        <end position="52"/>
    </location>
</feature>
<dbReference type="FunFam" id="1.10.510.10:FF:000061">
    <property type="entry name" value="Putative cyclin-dependent kinase 17"/>
    <property type="match status" value="1"/>
</dbReference>
<dbReference type="SMART" id="SM00220">
    <property type="entry name" value="S_TKc"/>
    <property type="match status" value="1"/>
</dbReference>
<evidence type="ECO:0000256" key="4">
    <source>
        <dbReference type="ARBA" id="ARBA00022553"/>
    </source>
</evidence>
<dbReference type="Gene3D" id="1.10.510.10">
    <property type="entry name" value="Transferase(Phosphotransferase) domain 1"/>
    <property type="match status" value="1"/>
</dbReference>
<proteinExistence type="inferred from homology"/>
<evidence type="ECO:0000256" key="13">
    <source>
        <dbReference type="SAM" id="MobiDB-lite"/>
    </source>
</evidence>
<dbReference type="EC" id="2.7.11.22" evidence="2"/>
<reference evidence="15" key="2">
    <citation type="submission" date="2025-09" db="UniProtKB">
        <authorList>
            <consortium name="Ensembl"/>
        </authorList>
    </citation>
    <scope>IDENTIFICATION</scope>
</reference>
<dbReference type="GO" id="GO:0008021">
    <property type="term" value="C:synaptic vesicle"/>
    <property type="evidence" value="ECO:0007669"/>
    <property type="project" value="TreeGrafter"/>
</dbReference>
<comment type="catalytic activity">
    <reaction evidence="9">
        <text>L-threonyl-[protein] + ATP = O-phospho-L-threonyl-[protein] + ADP + H(+)</text>
        <dbReference type="Rhea" id="RHEA:46608"/>
        <dbReference type="Rhea" id="RHEA-COMP:11060"/>
        <dbReference type="Rhea" id="RHEA-COMP:11605"/>
        <dbReference type="ChEBI" id="CHEBI:15378"/>
        <dbReference type="ChEBI" id="CHEBI:30013"/>
        <dbReference type="ChEBI" id="CHEBI:30616"/>
        <dbReference type="ChEBI" id="CHEBI:61977"/>
        <dbReference type="ChEBI" id="CHEBI:456216"/>
        <dbReference type="EC" id="2.7.11.22"/>
    </reaction>
</comment>
<evidence type="ECO:0000256" key="9">
    <source>
        <dbReference type="ARBA" id="ARBA00047811"/>
    </source>
</evidence>
<evidence type="ECO:0000256" key="5">
    <source>
        <dbReference type="ARBA" id="ARBA00022679"/>
    </source>
</evidence>
<dbReference type="PROSITE" id="PS00108">
    <property type="entry name" value="PROTEIN_KINASE_ST"/>
    <property type="match status" value="1"/>
</dbReference>
<keyword evidence="6 11" id="KW-0547">Nucleotide-binding</keyword>
<reference evidence="15" key="1">
    <citation type="submission" date="2025-08" db="UniProtKB">
        <authorList>
            <consortium name="Ensembl"/>
        </authorList>
    </citation>
    <scope>IDENTIFICATION</scope>
</reference>
<keyword evidence="3 12" id="KW-0723">Serine/threonine-protein kinase</keyword>
<evidence type="ECO:0000256" key="2">
    <source>
        <dbReference type="ARBA" id="ARBA00012425"/>
    </source>
</evidence>
<evidence type="ECO:0000256" key="6">
    <source>
        <dbReference type="ARBA" id="ARBA00022741"/>
    </source>
</evidence>
<dbReference type="Proteomes" id="UP000265000">
    <property type="component" value="Unplaced"/>
</dbReference>
<dbReference type="AlphaFoldDB" id="A0A3Q2Q340"/>
<dbReference type="PANTHER" id="PTHR24056:SF174">
    <property type="entry name" value="CYCLIN-DEPENDENT KINASE 16"/>
    <property type="match status" value="1"/>
</dbReference>
<dbReference type="GO" id="GO:0031175">
    <property type="term" value="P:neuron projection development"/>
    <property type="evidence" value="ECO:0007669"/>
    <property type="project" value="TreeGrafter"/>
</dbReference>